<name>A0A2K9V841_9VIRU</name>
<sequence length="1705" mass="200258">MYVNQIDKIIDDILNQLYLQGLSNDETFNTITKSNKINFVEYRDEINNFINEFMKNIDISEIQKMINNKENLNRIIDIIKRYIAYYYFLAIAYYYTGSIKDFRNNLIQYSKLQENSTFTIKNFFDTENNYQIIKYFKIIKQSSDILLMTDLQKKALNILEIKDTVNFLNTLGKEYIDEYLLMIVSKNQEDSVEINAHNLIKTIVFGEIYNNQEKNIVFDIINEIEEDKQEYTYIDIVVANDDATDLDSFRQIFEGEDNPERMARDMYELVNESEIITSVESVESKNNNLIEFKIITPIVDDFLRYHRDTERLETETNAVNIPLTSTNNSKNVQLALLYQQRKKKENTRAQLIVNKLDAISDYYSSNVKNNPEILNDIKKYFQNPLIYRKAVLHNYLDELYVLQKIIKQGRKAIEGNEYFLELRQILNNAYFSFKDYLKNGTTLTLNTDETINLLRYSNIQYKSQTTNLEVEMHTAKNGDTIDIVGLALGPFIDGPIQCVKKDNMVDIREINIQYIKNGEKVEFSSDNGYEIFMKIIKYILIDTINVEFEPVFRIYNDFSQVSNMNQDIFNKIIYWTYDVNLDVYDMDTYENTKSNSFQETIKIMNAKIYDRIILLLNRKLQDIVEANTFLPFSKIEMMVEMYSTVNRLFLKQNDKRELLIKKYLQNKQIDASKIYQPQGSKIEMPIYEPIIDNKSLIIKIDTVNPLHPQEYIQLQAYSRTTKDKNVIARSEGKCKHESEWNEINKIKTQNLNKYNSQMTLFIEKFSLETTQLDYVCKICGQILPLKQYVQDGSFDNNTQKFVTAYVPSDIPLEEIREYTKYKLSIRYLDALINRVSLITSTNMLVGPSSQTRQKRKALVKNIIDLLVKHNIVNLRKNINYEERLEYYAKNFNINKNLDNTILFFELDDGIFNLNPSSSDVENDLNKIKFNNILLYFIMIFITELNGSQISMMSSDKYCNIFVYLQYGPKLFGDLLIKKNINSNETVHITEYPVLCYLLYLLSYFLVRYKLWNRSTESNKVFDPLYSKIIINSFVDLFNSVAIDSGKMQNDYIYMLTTSKLYSQLNSTFKNNEIINILKRNHAKWDPRRGIDEIPVSRQNEIPTYSISNPIEISVKPRIIPDYKLTSGIIYDRPDEVIYPAQLKITDITNCPDGQYHDWLSVGHDLKCSKCGELGSVVTGEIDRTNASYYYNLSVIASRRCPVGSVHDFVNTGSEITCTICGHHPNDKYNQKELDTLSDNINRIEDRNAELLAKSIAKNKLEIQNEEQYTEELLDQIVSDFNRESTGSDSNSVSNDQIYGQMDHIITKLMDLFEKYIGENNNLDISEYPIYLRNSVYIIDHNYLGAPIDKPIIISQNDKIINFRSDHNYFKKDVYYYTDNRIQADIFYDAITLKLLGYRERHKEYILVKANVYLKISYSIYDRLLSLGYQTKYIDIGDMFNKNSKTISDTNSNYYKILDNLIREHTFNMKSIVDKISLFVYKIKNYTINEDKEPIILPSSQNIDRIVTKYYTILREFNLGENNTAFDDWNYLRNDFIQKSVEWNKTNVKASDIKYVNIDIINYYDIASSQIMYYLVNEIKSIIESNTDKIVKTNLCQMFIEIIVYTYNLYHEDIYNESMDLKRYEYILYGSEYMIDILKQGQGLEQSRELEEQIDDTEPDIDNLVPDVGEPDEIEDLREEAEALDIEGDYYAEEDEDYAQEGDSGD</sequence>
<organism evidence="2">
    <name type="scientific">Bandra megavirus</name>
    <dbReference type="NCBI Taxonomy" id="2071566"/>
    <lineage>
        <taxon>Viruses</taxon>
        <taxon>Varidnaviria</taxon>
        <taxon>Bamfordvirae</taxon>
        <taxon>Nucleocytoviricota</taxon>
        <taxon>Megaviricetes</taxon>
        <taxon>Imitervirales</taxon>
        <taxon>Mimiviridae</taxon>
        <taxon>Megamimivirinae</taxon>
        <taxon>Megavirus</taxon>
    </lineage>
</organism>
<reference evidence="2" key="1">
    <citation type="submission" date="2018-01" db="EMBL/GenBank/DDBJ databases">
        <title>Draft genome sequence of Bandra megavirus.</title>
        <authorList>
            <person name="Chatterjee A."/>
            <person name="Yadav R."/>
            <person name="Kondabagil K."/>
        </authorList>
    </citation>
    <scope>NUCLEOTIDE SEQUENCE</scope>
    <source>
        <strain evidence="2">KK-1</strain>
    </source>
</reference>
<proteinExistence type="predicted"/>
<evidence type="ECO:0000313" key="2">
    <source>
        <dbReference type="EMBL" id="AUV58356.1"/>
    </source>
</evidence>
<protein>
    <submittedName>
        <fullName evidence="2">Uncharacterized protein</fullName>
    </submittedName>
</protein>
<feature type="region of interest" description="Disordered" evidence="1">
    <location>
        <begin position="1679"/>
        <end position="1705"/>
    </location>
</feature>
<dbReference type="EMBL" id="MG779333">
    <property type="protein sequence ID" value="AUV58356.1"/>
    <property type="molecule type" value="Genomic_DNA"/>
</dbReference>
<evidence type="ECO:0000256" key="1">
    <source>
        <dbReference type="SAM" id="MobiDB-lite"/>
    </source>
</evidence>
<accession>A0A2K9V841</accession>